<reference evidence="1" key="1">
    <citation type="submission" date="2018-02" db="EMBL/GenBank/DDBJ databases">
        <title>Rhizophora mucronata_Transcriptome.</title>
        <authorList>
            <person name="Meera S.P."/>
            <person name="Sreeshan A."/>
            <person name="Augustine A."/>
        </authorList>
    </citation>
    <scope>NUCLEOTIDE SEQUENCE</scope>
    <source>
        <tissue evidence="1">Leaf</tissue>
    </source>
</reference>
<sequence>MPPKIITRTLFINSRFIYCEKAHLSLTKQVQQFYKLICAQIQSQYHGTNCSTKQS</sequence>
<evidence type="ECO:0000313" key="1">
    <source>
        <dbReference type="EMBL" id="MBX70408.1"/>
    </source>
</evidence>
<dbReference type="AlphaFoldDB" id="A0A2P2QTZ3"/>
<dbReference type="EMBL" id="GGEC01089924">
    <property type="protein sequence ID" value="MBX70408.1"/>
    <property type="molecule type" value="Transcribed_RNA"/>
</dbReference>
<name>A0A2P2QTZ3_RHIMU</name>
<proteinExistence type="predicted"/>
<organism evidence="1">
    <name type="scientific">Rhizophora mucronata</name>
    <name type="common">Asiatic mangrove</name>
    <dbReference type="NCBI Taxonomy" id="61149"/>
    <lineage>
        <taxon>Eukaryota</taxon>
        <taxon>Viridiplantae</taxon>
        <taxon>Streptophyta</taxon>
        <taxon>Embryophyta</taxon>
        <taxon>Tracheophyta</taxon>
        <taxon>Spermatophyta</taxon>
        <taxon>Magnoliopsida</taxon>
        <taxon>eudicotyledons</taxon>
        <taxon>Gunneridae</taxon>
        <taxon>Pentapetalae</taxon>
        <taxon>rosids</taxon>
        <taxon>fabids</taxon>
        <taxon>Malpighiales</taxon>
        <taxon>Rhizophoraceae</taxon>
        <taxon>Rhizophora</taxon>
    </lineage>
</organism>
<protein>
    <submittedName>
        <fullName evidence="1">Uncharacterized protein</fullName>
    </submittedName>
</protein>
<accession>A0A2P2QTZ3</accession>